<dbReference type="InterPro" id="IPR036390">
    <property type="entry name" value="WH_DNA-bd_sf"/>
</dbReference>
<keyword evidence="4" id="KW-0804">Transcription</keyword>
<dbReference type="AlphaFoldDB" id="A0A6L7I4B5"/>
<comment type="similarity">
    <text evidence="1">Belongs to the LysR transcriptional regulatory family.</text>
</comment>
<dbReference type="CDD" id="cd08468">
    <property type="entry name" value="PBP2_Pa0477"/>
    <property type="match status" value="1"/>
</dbReference>
<dbReference type="SUPFAM" id="SSF46785">
    <property type="entry name" value="Winged helix' DNA-binding domain"/>
    <property type="match status" value="1"/>
</dbReference>
<dbReference type="SUPFAM" id="SSF53850">
    <property type="entry name" value="Periplasmic binding protein-like II"/>
    <property type="match status" value="1"/>
</dbReference>
<evidence type="ECO:0000256" key="2">
    <source>
        <dbReference type="ARBA" id="ARBA00023015"/>
    </source>
</evidence>
<evidence type="ECO:0000313" key="6">
    <source>
        <dbReference type="EMBL" id="MXR70198.1"/>
    </source>
</evidence>
<dbReference type="Pfam" id="PF00126">
    <property type="entry name" value="HTH_1"/>
    <property type="match status" value="1"/>
</dbReference>
<feature type="domain" description="HTH lysR-type" evidence="5">
    <location>
        <begin position="18"/>
        <end position="75"/>
    </location>
</feature>
<reference evidence="6 7" key="1">
    <citation type="submission" date="2019-12" db="EMBL/GenBank/DDBJ databases">
        <title>Shewanella insulae sp. nov., isolated from a tidal flat.</title>
        <authorList>
            <person name="Yoon J.-H."/>
        </authorList>
    </citation>
    <scope>NUCLEOTIDE SEQUENCE [LARGE SCALE GENOMIC DNA]</scope>
    <source>
        <strain evidence="6 7">JBTF-M18</strain>
    </source>
</reference>
<organism evidence="6 7">
    <name type="scientific">Shewanella insulae</name>
    <dbReference type="NCBI Taxonomy" id="2681496"/>
    <lineage>
        <taxon>Bacteria</taxon>
        <taxon>Pseudomonadati</taxon>
        <taxon>Pseudomonadota</taxon>
        <taxon>Gammaproteobacteria</taxon>
        <taxon>Alteromonadales</taxon>
        <taxon>Shewanellaceae</taxon>
        <taxon>Shewanella</taxon>
    </lineage>
</organism>
<keyword evidence="2" id="KW-0805">Transcription regulation</keyword>
<dbReference type="InterPro" id="IPR036388">
    <property type="entry name" value="WH-like_DNA-bd_sf"/>
</dbReference>
<dbReference type="PANTHER" id="PTHR30118:SF15">
    <property type="entry name" value="TRANSCRIPTIONAL REGULATORY PROTEIN"/>
    <property type="match status" value="1"/>
</dbReference>
<evidence type="ECO:0000256" key="3">
    <source>
        <dbReference type="ARBA" id="ARBA00023125"/>
    </source>
</evidence>
<dbReference type="PROSITE" id="PS50931">
    <property type="entry name" value="HTH_LYSR"/>
    <property type="match status" value="1"/>
</dbReference>
<evidence type="ECO:0000256" key="4">
    <source>
        <dbReference type="ARBA" id="ARBA00023163"/>
    </source>
</evidence>
<dbReference type="InterPro" id="IPR050389">
    <property type="entry name" value="LysR-type_TF"/>
</dbReference>
<dbReference type="Proteomes" id="UP000474778">
    <property type="component" value="Unassembled WGS sequence"/>
</dbReference>
<dbReference type="PANTHER" id="PTHR30118">
    <property type="entry name" value="HTH-TYPE TRANSCRIPTIONAL REGULATOR LEUO-RELATED"/>
    <property type="match status" value="1"/>
</dbReference>
<comment type="caution">
    <text evidence="6">The sequence shown here is derived from an EMBL/GenBank/DDBJ whole genome shotgun (WGS) entry which is preliminary data.</text>
</comment>
<evidence type="ECO:0000313" key="7">
    <source>
        <dbReference type="Proteomes" id="UP000474778"/>
    </source>
</evidence>
<gene>
    <name evidence="6" type="ORF">GNT65_16145</name>
</gene>
<evidence type="ECO:0000259" key="5">
    <source>
        <dbReference type="PROSITE" id="PS50931"/>
    </source>
</evidence>
<name>A0A6L7I4B5_9GAMM</name>
<protein>
    <submittedName>
        <fullName evidence="6">LysR family transcriptional regulator</fullName>
    </submittedName>
</protein>
<evidence type="ECO:0000256" key="1">
    <source>
        <dbReference type="ARBA" id="ARBA00009437"/>
    </source>
</evidence>
<dbReference type="InterPro" id="IPR000847">
    <property type="entry name" value="LysR_HTH_N"/>
</dbReference>
<dbReference type="GO" id="GO:0003700">
    <property type="term" value="F:DNA-binding transcription factor activity"/>
    <property type="evidence" value="ECO:0007669"/>
    <property type="project" value="InterPro"/>
</dbReference>
<dbReference type="Gene3D" id="3.40.190.10">
    <property type="entry name" value="Periplasmic binding protein-like II"/>
    <property type="match status" value="2"/>
</dbReference>
<dbReference type="Pfam" id="PF03466">
    <property type="entry name" value="LysR_substrate"/>
    <property type="match status" value="1"/>
</dbReference>
<keyword evidence="7" id="KW-1185">Reference proteome</keyword>
<dbReference type="PRINTS" id="PR00039">
    <property type="entry name" value="HTHLYSR"/>
</dbReference>
<dbReference type="InterPro" id="IPR005119">
    <property type="entry name" value="LysR_subst-bd"/>
</dbReference>
<dbReference type="EMBL" id="WRPA01000016">
    <property type="protein sequence ID" value="MXR70198.1"/>
    <property type="molecule type" value="Genomic_DNA"/>
</dbReference>
<sequence length="314" mass="35549">MHYLHWEMKSMHNGLYHIDLNLLKLFHSLYCCRSVTQAAQQMHLSQSAFSHALSRLRQQLDDPLFIRSASAMIPTPYADAISVEVGQVLDRLSDCLLSKQAFSPALSQHAFRIAVTDFTALMLMSRLAKRISTLAPKVRLNLIHDEQRMPLSRFETGQLDLALGFSHDDAEGHRLVSESLWWEGDYCTLASSKVMKMNRDIFLASRHILVSPWGTDTGIVDQVLALQGLSRDIAIQLPNVINAPFLVEESGYLVTLPRQAARLLAHSLPLNEFDVPLPMPSYKLTLMSYKPTENTPENLWLREQINGLFDTHEA</sequence>
<keyword evidence="3" id="KW-0238">DNA-binding</keyword>
<dbReference type="GO" id="GO:0003677">
    <property type="term" value="F:DNA binding"/>
    <property type="evidence" value="ECO:0007669"/>
    <property type="project" value="UniProtKB-KW"/>
</dbReference>
<accession>A0A6L7I4B5</accession>
<proteinExistence type="inferred from homology"/>
<dbReference type="Gene3D" id="1.10.10.10">
    <property type="entry name" value="Winged helix-like DNA-binding domain superfamily/Winged helix DNA-binding domain"/>
    <property type="match status" value="1"/>
</dbReference>